<feature type="transmembrane region" description="Helical" evidence="1">
    <location>
        <begin position="271"/>
        <end position="294"/>
    </location>
</feature>
<organism evidence="2 3">
    <name type="scientific">Catalinimonas alkaloidigena</name>
    <dbReference type="NCBI Taxonomy" id="1075417"/>
    <lineage>
        <taxon>Bacteria</taxon>
        <taxon>Pseudomonadati</taxon>
        <taxon>Bacteroidota</taxon>
        <taxon>Cytophagia</taxon>
        <taxon>Cytophagales</taxon>
        <taxon>Catalimonadaceae</taxon>
        <taxon>Catalinimonas</taxon>
    </lineage>
</organism>
<accession>A0A1G9ADS1</accession>
<proteinExistence type="predicted"/>
<protein>
    <submittedName>
        <fullName evidence="2">Uncharacterized protein</fullName>
    </submittedName>
</protein>
<dbReference type="STRING" id="1075417.SAMN05421823_102266"/>
<keyword evidence="1" id="KW-0812">Transmembrane</keyword>
<dbReference type="EMBL" id="FNFO01000002">
    <property type="protein sequence ID" value="SDK25542.1"/>
    <property type="molecule type" value="Genomic_DNA"/>
</dbReference>
<keyword evidence="1" id="KW-0472">Membrane</keyword>
<dbReference type="OrthoDB" id="3078610at2"/>
<evidence type="ECO:0000256" key="1">
    <source>
        <dbReference type="SAM" id="Phobius"/>
    </source>
</evidence>
<feature type="transmembrane region" description="Helical" evidence="1">
    <location>
        <begin position="182"/>
        <end position="202"/>
    </location>
</feature>
<name>A0A1G9ADS1_9BACT</name>
<evidence type="ECO:0000313" key="3">
    <source>
        <dbReference type="Proteomes" id="UP000198510"/>
    </source>
</evidence>
<reference evidence="2 3" key="1">
    <citation type="submission" date="2016-10" db="EMBL/GenBank/DDBJ databases">
        <authorList>
            <person name="de Groot N.N."/>
        </authorList>
    </citation>
    <scope>NUCLEOTIDE SEQUENCE [LARGE SCALE GENOMIC DNA]</scope>
    <source>
        <strain evidence="2 3">DSM 25186</strain>
    </source>
</reference>
<dbReference type="RefSeq" id="WP_089679778.1">
    <property type="nucleotide sequence ID" value="NZ_FNFO01000002.1"/>
</dbReference>
<dbReference type="AlphaFoldDB" id="A0A1G9ADS1"/>
<dbReference type="Proteomes" id="UP000198510">
    <property type="component" value="Unassembled WGS sequence"/>
</dbReference>
<sequence>MKKDLLGILGLCIGLFGIVLTIYFYERTKKEKEPTFIVDPIRLEILNTARTKEAPIKIFTPDGNEIRSDLTSMTFYFWNKGSDPILSTDILKNVIFKLDRNVKIIDYKIIKSSRDVCNLKLIKINDNTLALNFHILERNDGLTAQIIYEGEKESNLSISSTIIGVKEISSFSLSQYRLIGKVILNIGIGIFMIFVILVGFGISSSSGSEMPDYMTLRESTKYKEDKDFQYKVNELEQAIENVSNIRDKIYGRVHNEPSRQEIENKMKRKKFWARLGVTIGIIIVLIILTITWYMTKQEVVDNPIQYIPNSIKP</sequence>
<feature type="transmembrane region" description="Helical" evidence="1">
    <location>
        <begin position="6"/>
        <end position="25"/>
    </location>
</feature>
<gene>
    <name evidence="2" type="ORF">SAMN05421823_102266</name>
</gene>
<keyword evidence="3" id="KW-1185">Reference proteome</keyword>
<evidence type="ECO:0000313" key="2">
    <source>
        <dbReference type="EMBL" id="SDK25542.1"/>
    </source>
</evidence>
<keyword evidence="1" id="KW-1133">Transmembrane helix</keyword>